<evidence type="ECO:0000313" key="12">
    <source>
        <dbReference type="Proteomes" id="UP000242258"/>
    </source>
</evidence>
<dbReference type="OrthoDB" id="9812272at2"/>
<feature type="binding site" evidence="7">
    <location>
        <begin position="251"/>
        <end position="254"/>
    </location>
    <ligand>
        <name>GTP</name>
        <dbReference type="ChEBI" id="CHEBI:37565"/>
    </ligand>
</feature>
<dbReference type="SUPFAM" id="SSF52540">
    <property type="entry name" value="P-loop containing nucleoside triphosphate hydrolases"/>
    <property type="match status" value="1"/>
</dbReference>
<evidence type="ECO:0000256" key="7">
    <source>
        <dbReference type="PIRSR" id="PIRSR006809-1"/>
    </source>
</evidence>
<dbReference type="EMBL" id="MKEK01000001">
    <property type="protein sequence ID" value="OEY70747.1"/>
    <property type="molecule type" value="Genomic_DNA"/>
</dbReference>
<dbReference type="RefSeq" id="WP_070050309.1">
    <property type="nucleotide sequence ID" value="NZ_CBCSDO010000002.1"/>
</dbReference>
<feature type="binding site" evidence="7">
    <location>
        <begin position="204"/>
        <end position="211"/>
    </location>
    <ligand>
        <name>GTP</name>
        <dbReference type="ChEBI" id="CHEBI:37565"/>
    </ligand>
</feature>
<dbReference type="InterPro" id="IPR027417">
    <property type="entry name" value="P-loop_NTPase"/>
</dbReference>
<comment type="cofactor">
    <cofactor evidence="8">
        <name>Mg(2+)</name>
        <dbReference type="ChEBI" id="CHEBI:18420"/>
    </cofactor>
</comment>
<dbReference type="PIRSF" id="PIRSF006809">
    <property type="entry name" value="GTP-binding_hflX_prd"/>
    <property type="match status" value="1"/>
</dbReference>
<keyword evidence="9" id="KW-0175">Coiled coil</keyword>
<dbReference type="Proteomes" id="UP000242258">
    <property type="component" value="Unassembled WGS sequence"/>
</dbReference>
<keyword evidence="3 6" id="KW-0547">Nucleotide-binding</keyword>
<dbReference type="GO" id="GO:0005737">
    <property type="term" value="C:cytoplasm"/>
    <property type="evidence" value="ECO:0007669"/>
    <property type="project" value="UniProtKB-SubCell"/>
</dbReference>
<dbReference type="GO" id="GO:0043022">
    <property type="term" value="F:ribosome binding"/>
    <property type="evidence" value="ECO:0007669"/>
    <property type="project" value="TreeGrafter"/>
</dbReference>
<dbReference type="FunFam" id="3.40.50.11060:FF:000001">
    <property type="entry name" value="GTPase HflX"/>
    <property type="match status" value="1"/>
</dbReference>
<accession>A0A1E7Q9B9</accession>
<comment type="caution">
    <text evidence="11">The sequence shown here is derived from an EMBL/GenBank/DDBJ whole genome shotgun (WGS) entry which is preliminary data.</text>
</comment>
<dbReference type="GO" id="GO:0005525">
    <property type="term" value="F:GTP binding"/>
    <property type="evidence" value="ECO:0007669"/>
    <property type="project" value="UniProtKB-UniRule"/>
</dbReference>
<feature type="coiled-coil region" evidence="9">
    <location>
        <begin position="157"/>
        <end position="191"/>
    </location>
</feature>
<dbReference type="FunFam" id="3.40.50.300:FF:000173">
    <property type="entry name" value="GTPase HflX"/>
    <property type="match status" value="1"/>
</dbReference>
<dbReference type="PANTHER" id="PTHR10229">
    <property type="entry name" value="GTP-BINDING PROTEIN HFLX"/>
    <property type="match status" value="1"/>
</dbReference>
<evidence type="ECO:0000256" key="6">
    <source>
        <dbReference type="HAMAP-Rule" id="MF_00900"/>
    </source>
</evidence>
<dbReference type="Gene3D" id="3.40.50.300">
    <property type="entry name" value="P-loop containing nucleotide triphosphate hydrolases"/>
    <property type="match status" value="1"/>
</dbReference>
<dbReference type="PRINTS" id="PR00326">
    <property type="entry name" value="GTP1OBG"/>
</dbReference>
<dbReference type="NCBIfam" id="NF008280">
    <property type="entry name" value="PRK11058.1"/>
    <property type="match status" value="1"/>
</dbReference>
<dbReference type="PROSITE" id="PS51705">
    <property type="entry name" value="G_HFLX"/>
    <property type="match status" value="1"/>
</dbReference>
<evidence type="ECO:0000256" key="2">
    <source>
        <dbReference type="ARBA" id="ARBA00022723"/>
    </source>
</evidence>
<dbReference type="Pfam" id="PF16360">
    <property type="entry name" value="GTP-bdg_M"/>
    <property type="match status" value="1"/>
</dbReference>
<keyword evidence="12" id="KW-1185">Reference proteome</keyword>
<proteinExistence type="inferred from homology"/>
<dbReference type="InterPro" id="IPR032305">
    <property type="entry name" value="GTP-bd_M"/>
</dbReference>
<organism evidence="11 12">
    <name type="scientific">Rheinheimera salexigens</name>
    <dbReference type="NCBI Taxonomy" id="1628148"/>
    <lineage>
        <taxon>Bacteria</taxon>
        <taxon>Pseudomonadati</taxon>
        <taxon>Pseudomonadota</taxon>
        <taxon>Gammaproteobacteria</taxon>
        <taxon>Chromatiales</taxon>
        <taxon>Chromatiaceae</taxon>
        <taxon>Rheinheimera</taxon>
    </lineage>
</organism>
<dbReference type="InterPro" id="IPR042108">
    <property type="entry name" value="GTPase_HflX_N_sf"/>
</dbReference>
<evidence type="ECO:0000256" key="5">
    <source>
        <dbReference type="ARBA" id="ARBA00023134"/>
    </source>
</evidence>
<feature type="binding site" evidence="7">
    <location>
        <begin position="317"/>
        <end position="320"/>
    </location>
    <ligand>
        <name>GTP</name>
        <dbReference type="ChEBI" id="CHEBI:37565"/>
    </ligand>
</feature>
<reference evidence="12" key="1">
    <citation type="submission" date="2016-09" db="EMBL/GenBank/DDBJ databases">
        <authorList>
            <person name="Wan X."/>
            <person name="Hou S."/>
        </authorList>
    </citation>
    <scope>NUCLEOTIDE SEQUENCE [LARGE SCALE GENOMIC DNA]</scope>
    <source>
        <strain evidence="12">KH87</strain>
    </source>
</reference>
<dbReference type="AlphaFoldDB" id="A0A1E7Q9B9"/>
<protein>
    <recommendedName>
        <fullName evidence="6">GTPase HflX</fullName>
    </recommendedName>
    <alternativeName>
        <fullName evidence="6">GTP-binding protein HflX</fullName>
    </alternativeName>
</protein>
<keyword evidence="1 6" id="KW-0963">Cytoplasm</keyword>
<evidence type="ECO:0000256" key="3">
    <source>
        <dbReference type="ARBA" id="ARBA00022741"/>
    </source>
</evidence>
<dbReference type="GO" id="GO:0046872">
    <property type="term" value="F:metal ion binding"/>
    <property type="evidence" value="ECO:0007669"/>
    <property type="project" value="UniProtKB-KW"/>
</dbReference>
<dbReference type="Pfam" id="PF13167">
    <property type="entry name" value="GTP-bdg_N"/>
    <property type="match status" value="1"/>
</dbReference>
<feature type="binding site" evidence="8">
    <location>
        <position position="231"/>
    </location>
    <ligand>
        <name>Mg(2+)</name>
        <dbReference type="ChEBI" id="CHEBI:18420"/>
    </ligand>
</feature>
<comment type="function">
    <text evidence="6">GTPase that associates with the 50S ribosomal subunit and may have a role during protein synthesis or ribosome biogenesis.</text>
</comment>
<evidence type="ECO:0000256" key="4">
    <source>
        <dbReference type="ARBA" id="ARBA00022842"/>
    </source>
</evidence>
<feature type="domain" description="Hflx-type G" evidence="10">
    <location>
        <begin position="198"/>
        <end position="364"/>
    </location>
</feature>
<keyword evidence="5 6" id="KW-0342">GTP-binding</keyword>
<dbReference type="InterPro" id="IPR025121">
    <property type="entry name" value="GTPase_HflX_N"/>
</dbReference>
<feature type="binding site" evidence="7">
    <location>
        <begin position="229"/>
        <end position="233"/>
    </location>
    <ligand>
        <name>GTP</name>
        <dbReference type="ChEBI" id="CHEBI:37565"/>
    </ligand>
</feature>
<dbReference type="InterPro" id="IPR030394">
    <property type="entry name" value="G_HFLX_dom"/>
</dbReference>
<dbReference type="Gene3D" id="6.10.250.2860">
    <property type="match status" value="1"/>
</dbReference>
<evidence type="ECO:0000256" key="1">
    <source>
        <dbReference type="ARBA" id="ARBA00022490"/>
    </source>
</evidence>
<evidence type="ECO:0000313" key="11">
    <source>
        <dbReference type="EMBL" id="OEY70747.1"/>
    </source>
</evidence>
<dbReference type="GO" id="GO:0003924">
    <property type="term" value="F:GTPase activity"/>
    <property type="evidence" value="ECO:0007669"/>
    <property type="project" value="UniProtKB-UniRule"/>
</dbReference>
<dbReference type="InterPro" id="IPR016496">
    <property type="entry name" value="GTPase_HflX"/>
</dbReference>
<dbReference type="NCBIfam" id="TIGR03156">
    <property type="entry name" value="GTP_HflX"/>
    <property type="match status" value="1"/>
</dbReference>
<evidence type="ECO:0000259" key="10">
    <source>
        <dbReference type="PROSITE" id="PS51705"/>
    </source>
</evidence>
<comment type="subunit">
    <text evidence="6">Monomer. Associates with the 50S ribosomal subunit.</text>
</comment>
<evidence type="ECO:0000256" key="9">
    <source>
        <dbReference type="SAM" id="Coils"/>
    </source>
</evidence>
<keyword evidence="4 8" id="KW-0460">Magnesium</keyword>
<dbReference type="PANTHER" id="PTHR10229:SF0">
    <property type="entry name" value="GTP-BINDING PROTEIN 6-RELATED"/>
    <property type="match status" value="1"/>
</dbReference>
<comment type="subcellular location">
    <subcellularLocation>
        <location evidence="6">Cytoplasm</location>
    </subcellularLocation>
    <text evidence="6">May associate with membranes.</text>
</comment>
<gene>
    <name evidence="6" type="primary">hflX</name>
    <name evidence="11" type="ORF">BI198_15145</name>
</gene>
<keyword evidence="2 8" id="KW-0479">Metal-binding</keyword>
<name>A0A1E7Q9B9_9GAMM</name>
<dbReference type="InterPro" id="IPR006073">
    <property type="entry name" value="GTP-bd"/>
</dbReference>
<feature type="binding site" evidence="8">
    <location>
        <position position="211"/>
    </location>
    <ligand>
        <name>Mg(2+)</name>
        <dbReference type="ChEBI" id="CHEBI:18420"/>
    </ligand>
</feature>
<sequence>MSDTSVNLEQAILVHVNFPQQHNSEDLTELKLLVSSAGVQALQTVTLNRSAPDSKHFVGSGKAAEIADLVEQTQANLVVFNHALTPAQTRNLERLCQARVIDRTTLILDIFAQRARTYEGKLQVELAQLEHLASRLVRGWDGLDRQKGGIGMRGPGEAQLETDRRLLRVRVKALQAKLEKLTVQREQSRRARQKAATPVISLVGYTNAGKSSLFNRMTDSEVYAADQLFATLDPTLRQLNLPMVGGVVLADTVGFIRHLPHNLVAAFKSTLQETREADLQLHIVDAADPRKTDNMQQVAAVLEEIGADQIVQLTVYNKIDLLDQAPRIEYNEYNLPIAVYVSANTGQGIDLLIKAITQLLSQTHLYLKLSLPPEQSAWRARCYEQHCVQEEYFDDEGNCHLRLSIADPVWQRWLKQSQGQLQNYVVSSTDI</sequence>
<dbReference type="HAMAP" id="MF_00900">
    <property type="entry name" value="GTPase_HflX"/>
    <property type="match status" value="1"/>
</dbReference>
<evidence type="ECO:0000256" key="8">
    <source>
        <dbReference type="PIRSR" id="PIRSR006809-2"/>
    </source>
</evidence>
<comment type="similarity">
    <text evidence="6">Belongs to the TRAFAC class OBG-HflX-like GTPase superfamily. HflX GTPase family.</text>
</comment>
<dbReference type="Gene3D" id="3.40.50.11060">
    <property type="entry name" value="GTPase HflX, N-terminal domain"/>
    <property type="match status" value="1"/>
</dbReference>
<dbReference type="STRING" id="1628148.BI198_15145"/>
<dbReference type="Pfam" id="PF01926">
    <property type="entry name" value="MMR_HSR1"/>
    <property type="match status" value="1"/>
</dbReference>
<dbReference type="CDD" id="cd01878">
    <property type="entry name" value="HflX"/>
    <property type="match status" value="1"/>
</dbReference>